<accession>A0A179DFW6</accession>
<sequence>MVLTLIFKDMNIKKLTHKIAFAIVLIAFTSCKKDITQFLETPPGVSLDEDKVFSSQQEIELYISTGYALSIPTFMGYRDGVPTGSNFFTASATSPSGVLPRQAQTIFSGATDEAESTADFVPTQQFNTGSVLPQNIINFEDHWYFARFRGLRVANILLERIDAAPVPDTYKIQVKAEAKFLRAMNNFEMFKRYGGFQIVDKRITAQESNAIPRSSVADCVNFIVKDLDEAFAELPVGFPVAAQKGRVSKAAIAALKSRTLLYAASPLFNTATPYISFANNNLICYGNPDINRWKLAVDATLIALNTAFSEGYELLDVPAKRSPVPVNGRTVSINGTSTVVGGQVLGNYREAWEQPDNNEIILAFKGYAASGRFSFPWQHVLPNLQAQFDGFTSGTAVNHRFIKRYQTKRGVDQTWLPIGQVGNDLTQKYSDLDSRFAQSIGYNGSRYSQNQTRLELYQGGIHLANCRTGTWMKKLVPDQLYAGNVIPVISVFRYNELLLNLAEALNEFSGPGTSLAPSLTAVTATPATLANYINNFQYPTIPISPYDIINKIRLRSGMPPLKANLDRDTFREALQNERAIELAFENYRFWDVRRWLIADKDILNGGITRLIIRPINIALDQFSYEEQIVEPRTFQRRLYLHPYDFNEIQRNPNIIQNPGW</sequence>
<evidence type="ECO:0000256" key="4">
    <source>
        <dbReference type="ARBA" id="ARBA00023136"/>
    </source>
</evidence>
<name>A0A179DFW6_9SPHI</name>
<reference evidence="8 9" key="1">
    <citation type="submission" date="2016-04" db="EMBL/GenBank/DDBJ databases">
        <authorList>
            <person name="Evans L.H."/>
            <person name="Alamgir A."/>
            <person name="Owens N."/>
            <person name="Weber N.D."/>
            <person name="Virtaneva K."/>
            <person name="Barbian K."/>
            <person name="Babar A."/>
            <person name="Rosenke K."/>
        </authorList>
    </citation>
    <scope>NUCLEOTIDE SEQUENCE [LARGE SCALE GENOMIC DNA]</scope>
    <source>
        <strain evidence="8 9">CCM 8644</strain>
    </source>
</reference>
<gene>
    <name evidence="8" type="ORF">A5893_09410</name>
</gene>
<dbReference type="AlphaFoldDB" id="A0A179DFW6"/>
<evidence type="ECO:0000256" key="1">
    <source>
        <dbReference type="ARBA" id="ARBA00004442"/>
    </source>
</evidence>
<evidence type="ECO:0000256" key="3">
    <source>
        <dbReference type="ARBA" id="ARBA00022729"/>
    </source>
</evidence>
<keyword evidence="9" id="KW-1185">Reference proteome</keyword>
<reference evidence="8 9" key="2">
    <citation type="submission" date="2016-06" db="EMBL/GenBank/DDBJ databases">
        <title>Pedobacter psychrophilus sp. nov., isolated from Antarctic fragmentary rock.</title>
        <authorList>
            <person name="Svec P."/>
        </authorList>
    </citation>
    <scope>NUCLEOTIDE SEQUENCE [LARGE SCALE GENOMIC DNA]</scope>
    <source>
        <strain evidence="8 9">CCM 8644</strain>
    </source>
</reference>
<evidence type="ECO:0000256" key="2">
    <source>
        <dbReference type="ARBA" id="ARBA00006275"/>
    </source>
</evidence>
<keyword evidence="3" id="KW-0732">Signal</keyword>
<dbReference type="SUPFAM" id="SSF48452">
    <property type="entry name" value="TPR-like"/>
    <property type="match status" value="1"/>
</dbReference>
<feature type="domain" description="SusD-like N-terminal" evidence="7">
    <location>
        <begin position="143"/>
        <end position="260"/>
    </location>
</feature>
<dbReference type="InterPro" id="IPR033985">
    <property type="entry name" value="SusD-like_N"/>
</dbReference>
<keyword evidence="4" id="KW-0472">Membrane</keyword>
<dbReference type="Pfam" id="PF14322">
    <property type="entry name" value="SusD-like_3"/>
    <property type="match status" value="1"/>
</dbReference>
<protein>
    <recommendedName>
        <fullName evidence="10">Carbohydrate-binding protein SusD</fullName>
    </recommendedName>
</protein>
<dbReference type="Proteomes" id="UP000078459">
    <property type="component" value="Unassembled WGS sequence"/>
</dbReference>
<dbReference type="Pfam" id="PF07980">
    <property type="entry name" value="SusD_RagB"/>
    <property type="match status" value="1"/>
</dbReference>
<evidence type="ECO:0000313" key="8">
    <source>
        <dbReference type="EMBL" id="OAQ39784.1"/>
    </source>
</evidence>
<dbReference type="STRING" id="1826909.A5893_09410"/>
<evidence type="ECO:0008006" key="10">
    <source>
        <dbReference type="Google" id="ProtNLM"/>
    </source>
</evidence>
<dbReference type="InterPro" id="IPR012944">
    <property type="entry name" value="SusD_RagB_dom"/>
</dbReference>
<evidence type="ECO:0000259" key="6">
    <source>
        <dbReference type="Pfam" id="PF07980"/>
    </source>
</evidence>
<dbReference type="InterPro" id="IPR011990">
    <property type="entry name" value="TPR-like_helical_dom_sf"/>
</dbReference>
<comment type="subcellular location">
    <subcellularLocation>
        <location evidence="1">Cell outer membrane</location>
    </subcellularLocation>
</comment>
<comment type="caution">
    <text evidence="8">The sequence shown here is derived from an EMBL/GenBank/DDBJ whole genome shotgun (WGS) entry which is preliminary data.</text>
</comment>
<proteinExistence type="inferred from homology"/>
<evidence type="ECO:0000313" key="9">
    <source>
        <dbReference type="Proteomes" id="UP000078459"/>
    </source>
</evidence>
<evidence type="ECO:0000256" key="5">
    <source>
        <dbReference type="ARBA" id="ARBA00023237"/>
    </source>
</evidence>
<dbReference type="EMBL" id="LWHJ01000027">
    <property type="protein sequence ID" value="OAQ39784.1"/>
    <property type="molecule type" value="Genomic_DNA"/>
</dbReference>
<feature type="domain" description="RagB/SusD" evidence="6">
    <location>
        <begin position="394"/>
        <end position="660"/>
    </location>
</feature>
<organism evidence="8 9">
    <name type="scientific">Pedobacter psychrophilus</name>
    <dbReference type="NCBI Taxonomy" id="1826909"/>
    <lineage>
        <taxon>Bacteria</taxon>
        <taxon>Pseudomonadati</taxon>
        <taxon>Bacteroidota</taxon>
        <taxon>Sphingobacteriia</taxon>
        <taxon>Sphingobacteriales</taxon>
        <taxon>Sphingobacteriaceae</taxon>
        <taxon>Pedobacter</taxon>
    </lineage>
</organism>
<comment type="similarity">
    <text evidence="2">Belongs to the SusD family.</text>
</comment>
<evidence type="ECO:0000259" key="7">
    <source>
        <dbReference type="Pfam" id="PF14322"/>
    </source>
</evidence>
<dbReference type="Gene3D" id="1.25.40.390">
    <property type="match status" value="1"/>
</dbReference>
<dbReference type="GO" id="GO:0009279">
    <property type="term" value="C:cell outer membrane"/>
    <property type="evidence" value="ECO:0007669"/>
    <property type="project" value="UniProtKB-SubCell"/>
</dbReference>
<keyword evidence="5" id="KW-0998">Cell outer membrane</keyword>